<protein>
    <recommendedName>
        <fullName evidence="2">Pyridoxamine 5'-phosphate oxidase N-terminal domain-containing protein</fullName>
    </recommendedName>
</protein>
<evidence type="ECO:0000313" key="4">
    <source>
        <dbReference type="Proteomes" id="UP000034013"/>
    </source>
</evidence>
<organism evidence="3 4">
    <name type="scientific">Candidatus Woesebacteria bacterium GW2011_GWA2_40_7</name>
    <dbReference type="NCBI Taxonomy" id="1618562"/>
    <lineage>
        <taxon>Bacteria</taxon>
        <taxon>Candidatus Woeseibacteriota</taxon>
    </lineage>
</organism>
<dbReference type="InterPro" id="IPR052019">
    <property type="entry name" value="F420H2_bilvrd_red/Heme_oxyg"/>
</dbReference>
<proteinExistence type="predicted"/>
<gene>
    <name evidence="3" type="ORF">UU16_C0053G0008</name>
</gene>
<dbReference type="Proteomes" id="UP000034013">
    <property type="component" value="Unassembled WGS sequence"/>
</dbReference>
<dbReference type="EMBL" id="LBZO01000053">
    <property type="protein sequence ID" value="KKR71801.1"/>
    <property type="molecule type" value="Genomic_DNA"/>
</dbReference>
<dbReference type="GO" id="GO:0016627">
    <property type="term" value="F:oxidoreductase activity, acting on the CH-CH group of donors"/>
    <property type="evidence" value="ECO:0007669"/>
    <property type="project" value="TreeGrafter"/>
</dbReference>
<dbReference type="SUPFAM" id="SSF50475">
    <property type="entry name" value="FMN-binding split barrel"/>
    <property type="match status" value="1"/>
</dbReference>
<name>A0A0G0TAH3_9BACT</name>
<evidence type="ECO:0000256" key="1">
    <source>
        <dbReference type="ARBA" id="ARBA00023002"/>
    </source>
</evidence>
<evidence type="ECO:0000313" key="3">
    <source>
        <dbReference type="EMBL" id="KKR71801.1"/>
    </source>
</evidence>
<dbReference type="GO" id="GO:0005829">
    <property type="term" value="C:cytosol"/>
    <property type="evidence" value="ECO:0007669"/>
    <property type="project" value="TreeGrafter"/>
</dbReference>
<feature type="domain" description="Pyridoxamine 5'-phosphate oxidase N-terminal" evidence="2">
    <location>
        <begin position="1"/>
        <end position="120"/>
    </location>
</feature>
<dbReference type="Pfam" id="PF01243">
    <property type="entry name" value="PNPOx_N"/>
    <property type="match status" value="1"/>
</dbReference>
<dbReference type="GO" id="GO:0070967">
    <property type="term" value="F:coenzyme F420 binding"/>
    <property type="evidence" value="ECO:0007669"/>
    <property type="project" value="TreeGrafter"/>
</dbReference>
<reference evidence="3 4" key="1">
    <citation type="journal article" date="2015" name="Nature">
        <title>rRNA introns, odd ribosomes, and small enigmatic genomes across a large radiation of phyla.</title>
        <authorList>
            <person name="Brown C.T."/>
            <person name="Hug L.A."/>
            <person name="Thomas B.C."/>
            <person name="Sharon I."/>
            <person name="Castelle C.J."/>
            <person name="Singh A."/>
            <person name="Wilkins M.J."/>
            <person name="Williams K.H."/>
            <person name="Banfield J.F."/>
        </authorList>
    </citation>
    <scope>NUCLEOTIDE SEQUENCE [LARGE SCALE GENOMIC DNA]</scope>
</reference>
<dbReference type="PANTHER" id="PTHR35176:SF6">
    <property type="entry name" value="HEME OXYGENASE HI_0854-RELATED"/>
    <property type="match status" value="1"/>
</dbReference>
<dbReference type="Gene3D" id="2.30.110.10">
    <property type="entry name" value="Electron Transport, Fmn-binding Protein, Chain A"/>
    <property type="match status" value="1"/>
</dbReference>
<keyword evidence="1" id="KW-0560">Oxidoreductase</keyword>
<dbReference type="InterPro" id="IPR012349">
    <property type="entry name" value="Split_barrel_FMN-bd"/>
</dbReference>
<sequence length="134" mass="14999">MEQKVLDFLAKEKVCVLAVILPDGFPHTATMHFAHQDGSIYLSTRSTSKKASGLISGNTKASITVGICEEEWTTMQMDGQLEKVEDQPAKNIILAKYPDDAKHFDATAVFLKFTPVWWRYSDFKSTPPIFLASE</sequence>
<dbReference type="AlphaFoldDB" id="A0A0G0TAH3"/>
<dbReference type="PANTHER" id="PTHR35176">
    <property type="entry name" value="HEME OXYGENASE HI_0854-RELATED"/>
    <property type="match status" value="1"/>
</dbReference>
<dbReference type="InterPro" id="IPR011576">
    <property type="entry name" value="Pyridox_Oxase_N"/>
</dbReference>
<comment type="caution">
    <text evidence="3">The sequence shown here is derived from an EMBL/GenBank/DDBJ whole genome shotgun (WGS) entry which is preliminary data.</text>
</comment>
<accession>A0A0G0TAH3</accession>
<evidence type="ECO:0000259" key="2">
    <source>
        <dbReference type="Pfam" id="PF01243"/>
    </source>
</evidence>